<keyword evidence="1" id="KW-1133">Transmembrane helix</keyword>
<evidence type="ECO:0000259" key="2">
    <source>
        <dbReference type="Pfam" id="PF07635"/>
    </source>
</evidence>
<feature type="transmembrane region" description="Helical" evidence="1">
    <location>
        <begin position="131"/>
        <end position="150"/>
    </location>
</feature>
<dbReference type="InterPro" id="IPR032675">
    <property type="entry name" value="LRR_dom_sf"/>
</dbReference>
<feature type="transmembrane region" description="Helical" evidence="1">
    <location>
        <begin position="43"/>
        <end position="64"/>
    </location>
</feature>
<dbReference type="PANTHER" id="PTHR35889:SF3">
    <property type="entry name" value="F-BOX DOMAIN-CONTAINING PROTEIN"/>
    <property type="match status" value="1"/>
</dbReference>
<dbReference type="PANTHER" id="PTHR35889">
    <property type="entry name" value="CYCLOINULO-OLIGOSACCHARIDE FRUCTANOTRANSFERASE-RELATED"/>
    <property type="match status" value="1"/>
</dbReference>
<protein>
    <recommendedName>
        <fullName evidence="2">Cytochrome C Planctomycete-type domain-containing protein</fullName>
    </recommendedName>
</protein>
<keyword evidence="4" id="KW-1185">Reference proteome</keyword>
<comment type="caution">
    <text evidence="3">The sequence shown here is derived from an EMBL/GenBank/DDBJ whole genome shotgun (WGS) entry which is preliminary data.</text>
</comment>
<feature type="transmembrane region" description="Helical" evidence="1">
    <location>
        <begin position="12"/>
        <end position="31"/>
    </location>
</feature>
<dbReference type="RefSeq" id="WP_163635222.1">
    <property type="nucleotide sequence ID" value="NZ_JAAAMI010000004.1"/>
</dbReference>
<sequence length="470" mass="52205">MKDDTLYRLLNYTMLALSVFLVFCLVFQSYITLPSLVSWLGHWHPVLLHFPIVLLILAIFLGLTGKKVPRLLLAIAALSALLTAVSGFFLGHETTAKGSLLVWHQWLGAGVALTAMGWYSLSELDVKPKTLLKVPLALLLVVIVITAHYGGMLTHGEDFLALPKSVREKQIPENPLVYTDIIEPMLKDKCVGCHNPNKQKGQLLMTSIDMILKGGKNGKTLVPGKPEESEMIKRLHIPLEDENHMPPEGKTQLTDDEKEILERWIALGASDKERLSDLIEPEPLIGLIKSMMMGDPMSKWAAFPKVEDSVIQDLATNYLSLNRIAANSNAISVDMFKPPTYDSSVLVNLQKVANNIVELDLSGIPIGEVEMNLIETCINLEVLEIDNTPVTDKEIKKLVNLKRLRLLKVYGTAIGDESIATFESLPELKSLYLWETNVSRAALADLYKNRPDLQIDFGLGMDDEAPVEVP</sequence>
<organism evidence="3 4">
    <name type="scientific">Flagellimonas sediminis</name>
    <dbReference type="NCBI Taxonomy" id="2696468"/>
    <lineage>
        <taxon>Bacteria</taxon>
        <taxon>Pseudomonadati</taxon>
        <taxon>Bacteroidota</taxon>
        <taxon>Flavobacteriia</taxon>
        <taxon>Flavobacteriales</taxon>
        <taxon>Flavobacteriaceae</taxon>
        <taxon>Flagellimonas</taxon>
    </lineage>
</organism>
<evidence type="ECO:0000256" key="1">
    <source>
        <dbReference type="SAM" id="Phobius"/>
    </source>
</evidence>
<evidence type="ECO:0000313" key="3">
    <source>
        <dbReference type="EMBL" id="NDV43782.1"/>
    </source>
</evidence>
<dbReference type="Gene3D" id="3.80.10.10">
    <property type="entry name" value="Ribonuclease Inhibitor"/>
    <property type="match status" value="1"/>
</dbReference>
<feature type="transmembrane region" description="Helical" evidence="1">
    <location>
        <begin position="71"/>
        <end position="90"/>
    </location>
</feature>
<keyword evidence="1" id="KW-0812">Transmembrane</keyword>
<accession>A0A6I5KZM6</accession>
<dbReference type="InterPro" id="IPR011429">
    <property type="entry name" value="Cyt_c_Planctomycete-type"/>
</dbReference>
<dbReference type="AlphaFoldDB" id="A0A6I5KZM6"/>
<feature type="domain" description="Cytochrome C Planctomycete-type" evidence="2">
    <location>
        <begin position="190"/>
        <end position="249"/>
    </location>
</feature>
<proteinExistence type="predicted"/>
<dbReference type="EMBL" id="JAAAMI010000004">
    <property type="protein sequence ID" value="NDV43782.1"/>
    <property type="molecule type" value="Genomic_DNA"/>
</dbReference>
<feature type="transmembrane region" description="Helical" evidence="1">
    <location>
        <begin position="102"/>
        <end position="119"/>
    </location>
</feature>
<gene>
    <name evidence="3" type="ORF">GTK07_10640</name>
</gene>
<keyword evidence="1" id="KW-0472">Membrane</keyword>
<dbReference type="Proteomes" id="UP000468707">
    <property type="component" value="Unassembled WGS sequence"/>
</dbReference>
<evidence type="ECO:0000313" key="4">
    <source>
        <dbReference type="Proteomes" id="UP000468707"/>
    </source>
</evidence>
<dbReference type="SUPFAM" id="SSF52047">
    <property type="entry name" value="RNI-like"/>
    <property type="match status" value="1"/>
</dbReference>
<name>A0A6I5KZM6_9FLAO</name>
<reference evidence="3 4" key="1">
    <citation type="submission" date="2020-01" db="EMBL/GenBank/DDBJ databases">
        <title>Muricauda sediminis sp.nov. 40Bstr401.</title>
        <authorList>
            <person name="Xue Z."/>
            <person name="Zhu S."/>
            <person name="Ren N."/>
            <person name="Chen T."/>
            <person name="Chen X."/>
            <person name="Chen J."/>
            <person name="Yang J."/>
        </authorList>
    </citation>
    <scope>NUCLEOTIDE SEQUENCE [LARGE SCALE GENOMIC DNA]</scope>
    <source>
        <strain evidence="3 4">40Bstr401</strain>
    </source>
</reference>
<dbReference type="Pfam" id="PF07635">
    <property type="entry name" value="PSCyt1"/>
    <property type="match status" value="1"/>
</dbReference>